<dbReference type="PATRIC" id="fig|1727163.4.peg.1298"/>
<dbReference type="OrthoDB" id="6658153at2"/>
<reference evidence="2 3" key="2">
    <citation type="journal article" date="2016" name="Genome Announc.">
        <title>Complete Genome Sequence of Algoriphagus sp. Strain M8-2, Isolated from a Brackish Lake.</title>
        <authorList>
            <person name="Muraguchi Y."/>
            <person name="Kushimoto K."/>
            <person name="Ohtsubo Y."/>
            <person name="Suzuki T."/>
            <person name="Dohra H."/>
            <person name="Kimbara K."/>
            <person name="Shintani M."/>
        </authorList>
    </citation>
    <scope>NUCLEOTIDE SEQUENCE [LARGE SCALE GENOMIC DNA]</scope>
    <source>
        <strain evidence="2 3">M8-2</strain>
    </source>
</reference>
<evidence type="ECO:0000313" key="3">
    <source>
        <dbReference type="Proteomes" id="UP000073816"/>
    </source>
</evidence>
<feature type="signal peptide" evidence="1">
    <location>
        <begin position="1"/>
        <end position="24"/>
    </location>
</feature>
<sequence>MKSFILTLAFFLTLGSLYSQVSLAPTTVFADANGIGTVYVSNGSDKAQEVNISFLFGYPGNDAEGNLLMIYSDSLRELQSGLGDRIRTFPRSFILAPGQQQAVRFQIRPDRSKPDGMYFTRVKVASNEQTASVEEVVTEGISTQITLKLEQVIAAFYRSGEVTTGLNFEKIEASRKENFLQVATQFTVLGNSPFLGSLEAVVKSASGEVVAKHQQTVALYYEGLRSYSIPLPENLVSGTYEVELLFKTERSDIPSSDLVQAAPITRKISVTI</sequence>
<gene>
    <name evidence="2" type="ORF">AO498_06250</name>
</gene>
<protein>
    <recommendedName>
        <fullName evidence="4">Molecular chaperone</fullName>
    </recommendedName>
</protein>
<dbReference type="InterPro" id="IPR013783">
    <property type="entry name" value="Ig-like_fold"/>
</dbReference>
<dbReference type="AlphaFoldDB" id="A0A142ELK2"/>
<evidence type="ECO:0000256" key="1">
    <source>
        <dbReference type="SAM" id="SignalP"/>
    </source>
</evidence>
<evidence type="ECO:0000313" key="2">
    <source>
        <dbReference type="EMBL" id="AMQ56007.1"/>
    </source>
</evidence>
<name>A0A142ELK2_9BACT</name>
<reference evidence="3" key="1">
    <citation type="submission" date="2015-09" db="EMBL/GenBank/DDBJ databases">
        <title>Complete sequence of Algoriphagus sp. M8-2.</title>
        <authorList>
            <person name="Shintani M."/>
        </authorList>
    </citation>
    <scope>NUCLEOTIDE SEQUENCE [LARGE SCALE GENOMIC DNA]</scope>
    <source>
        <strain evidence="3">M8-2</strain>
    </source>
</reference>
<keyword evidence="3" id="KW-1185">Reference proteome</keyword>
<keyword evidence="1" id="KW-0732">Signal</keyword>
<feature type="chain" id="PRO_5007494722" description="Molecular chaperone" evidence="1">
    <location>
        <begin position="25"/>
        <end position="272"/>
    </location>
</feature>
<proteinExistence type="predicted"/>
<organism evidence="2 3">
    <name type="scientific">Algoriphagus sanaruensis</name>
    <dbReference type="NCBI Taxonomy" id="1727163"/>
    <lineage>
        <taxon>Bacteria</taxon>
        <taxon>Pseudomonadati</taxon>
        <taxon>Bacteroidota</taxon>
        <taxon>Cytophagia</taxon>
        <taxon>Cytophagales</taxon>
        <taxon>Cyclobacteriaceae</taxon>
        <taxon>Algoriphagus</taxon>
    </lineage>
</organism>
<dbReference type="STRING" id="1727163.AO498_06250"/>
<evidence type="ECO:0008006" key="4">
    <source>
        <dbReference type="Google" id="ProtNLM"/>
    </source>
</evidence>
<dbReference type="EMBL" id="CP012836">
    <property type="protein sequence ID" value="AMQ56007.1"/>
    <property type="molecule type" value="Genomic_DNA"/>
</dbReference>
<dbReference type="RefSeq" id="WP_067544834.1">
    <property type="nucleotide sequence ID" value="NZ_CP012836.1"/>
</dbReference>
<accession>A0A142ELK2</accession>
<dbReference type="KEGG" id="alm:AO498_06250"/>
<dbReference type="Gene3D" id="2.60.40.10">
    <property type="entry name" value="Immunoglobulins"/>
    <property type="match status" value="1"/>
</dbReference>
<dbReference type="Proteomes" id="UP000073816">
    <property type="component" value="Chromosome"/>
</dbReference>